<evidence type="ECO:0000313" key="2">
    <source>
        <dbReference type="EMBL" id="CAL0313731.1"/>
    </source>
</evidence>
<feature type="compositionally biased region" description="Basic and acidic residues" evidence="1">
    <location>
        <begin position="129"/>
        <end position="138"/>
    </location>
</feature>
<comment type="caution">
    <text evidence="2">The sequence shown here is derived from an EMBL/GenBank/DDBJ whole genome shotgun (WGS) entry which is preliminary data.</text>
</comment>
<organism evidence="2 3">
    <name type="scientific">Lupinus luteus</name>
    <name type="common">European yellow lupine</name>
    <dbReference type="NCBI Taxonomy" id="3873"/>
    <lineage>
        <taxon>Eukaryota</taxon>
        <taxon>Viridiplantae</taxon>
        <taxon>Streptophyta</taxon>
        <taxon>Embryophyta</taxon>
        <taxon>Tracheophyta</taxon>
        <taxon>Spermatophyta</taxon>
        <taxon>Magnoliopsida</taxon>
        <taxon>eudicotyledons</taxon>
        <taxon>Gunneridae</taxon>
        <taxon>Pentapetalae</taxon>
        <taxon>rosids</taxon>
        <taxon>fabids</taxon>
        <taxon>Fabales</taxon>
        <taxon>Fabaceae</taxon>
        <taxon>Papilionoideae</taxon>
        <taxon>50 kb inversion clade</taxon>
        <taxon>genistoids sensu lato</taxon>
        <taxon>core genistoids</taxon>
        <taxon>Genisteae</taxon>
        <taxon>Lupinus</taxon>
    </lineage>
</organism>
<sequence length="138" mass="15055">MGDIMAWLDLQVLLSEQLARRSSRSAWPLGAQAPPLSCLLEQLGVCWPFLNEEIWQKMAHGEIKKYPSCLELETCLAGCQSSLARSEHKPGTGIHTASTRQVAQADSLADVLMRPALKQAPGQVSKHQAKSESARSSC</sequence>
<protein>
    <submittedName>
        <fullName evidence="2">Uncharacterized protein</fullName>
    </submittedName>
</protein>
<proteinExistence type="predicted"/>
<reference evidence="2 3" key="1">
    <citation type="submission" date="2024-03" db="EMBL/GenBank/DDBJ databases">
        <authorList>
            <person name="Martinez-Hernandez J."/>
        </authorList>
    </citation>
    <scope>NUCLEOTIDE SEQUENCE [LARGE SCALE GENOMIC DNA]</scope>
</reference>
<dbReference type="EMBL" id="CAXHTB010000010">
    <property type="protein sequence ID" value="CAL0313731.1"/>
    <property type="molecule type" value="Genomic_DNA"/>
</dbReference>
<feature type="region of interest" description="Disordered" evidence="1">
    <location>
        <begin position="118"/>
        <end position="138"/>
    </location>
</feature>
<name>A0AAV1WWD0_LUPLU</name>
<dbReference type="AlphaFoldDB" id="A0AAV1WWD0"/>
<evidence type="ECO:0000256" key="1">
    <source>
        <dbReference type="SAM" id="MobiDB-lite"/>
    </source>
</evidence>
<evidence type="ECO:0000313" key="3">
    <source>
        <dbReference type="Proteomes" id="UP001497480"/>
    </source>
</evidence>
<dbReference type="Proteomes" id="UP001497480">
    <property type="component" value="Unassembled WGS sequence"/>
</dbReference>
<gene>
    <name evidence="2" type="ORF">LLUT_LOCUS14791</name>
</gene>
<keyword evidence="3" id="KW-1185">Reference proteome</keyword>
<accession>A0AAV1WWD0</accession>